<dbReference type="Ensembl" id="ENSZALT00000014220.1">
    <property type="protein sequence ID" value="ENSZALP00000010282.1"/>
    <property type="gene ID" value="ENSZALG00000008701.1"/>
</dbReference>
<evidence type="ECO:0000313" key="1">
    <source>
        <dbReference type="Ensembl" id="ENSZALP00000010282.1"/>
    </source>
</evidence>
<keyword evidence="2" id="KW-1185">Reference proteome</keyword>
<organism evidence="1 2">
    <name type="scientific">Zonotrichia albicollis</name>
    <name type="common">White-throated sparrow</name>
    <name type="synonym">Fringilla albicollis</name>
    <dbReference type="NCBI Taxonomy" id="44394"/>
    <lineage>
        <taxon>Eukaryota</taxon>
        <taxon>Metazoa</taxon>
        <taxon>Chordata</taxon>
        <taxon>Craniata</taxon>
        <taxon>Vertebrata</taxon>
        <taxon>Euteleostomi</taxon>
        <taxon>Archelosauria</taxon>
        <taxon>Archosauria</taxon>
        <taxon>Dinosauria</taxon>
        <taxon>Saurischia</taxon>
        <taxon>Theropoda</taxon>
        <taxon>Coelurosauria</taxon>
        <taxon>Aves</taxon>
        <taxon>Neognathae</taxon>
        <taxon>Neoaves</taxon>
        <taxon>Telluraves</taxon>
        <taxon>Australaves</taxon>
        <taxon>Passeriformes</taxon>
        <taxon>Passerellidae</taxon>
        <taxon>Zonotrichia</taxon>
    </lineage>
</organism>
<sequence length="67" mass="8055">MNESVTNFYKCTYFLLPVSELSSLSTEWDFFSSIKNCLKAWQFRNKTQINFFSHLCEEAELRDRMTK</sequence>
<protein>
    <submittedName>
        <fullName evidence="1">Uncharacterized protein</fullName>
    </submittedName>
</protein>
<dbReference type="AlphaFoldDB" id="A0A8D2MR82"/>
<reference evidence="1" key="2">
    <citation type="submission" date="2025-09" db="UniProtKB">
        <authorList>
            <consortium name="Ensembl"/>
        </authorList>
    </citation>
    <scope>IDENTIFICATION</scope>
</reference>
<dbReference type="Proteomes" id="UP000694413">
    <property type="component" value="Unassembled WGS sequence"/>
</dbReference>
<evidence type="ECO:0000313" key="2">
    <source>
        <dbReference type="Proteomes" id="UP000694413"/>
    </source>
</evidence>
<proteinExistence type="predicted"/>
<name>A0A8D2MR82_ZONAL</name>
<reference evidence="1" key="1">
    <citation type="submission" date="2025-08" db="UniProtKB">
        <authorList>
            <consortium name="Ensembl"/>
        </authorList>
    </citation>
    <scope>IDENTIFICATION</scope>
</reference>
<accession>A0A8D2MR82</accession>